<dbReference type="SUPFAM" id="SSF51110">
    <property type="entry name" value="alpha-D-mannose-specific plant lectins"/>
    <property type="match status" value="1"/>
</dbReference>
<dbReference type="InterPro" id="IPR000719">
    <property type="entry name" value="Prot_kinase_dom"/>
</dbReference>
<keyword evidence="4 13" id="KW-0808">Transferase</keyword>
<feature type="chain" id="PRO_5042151468" description="Receptor-like serine/threonine-protein kinase" evidence="15">
    <location>
        <begin position="24"/>
        <end position="834"/>
    </location>
</feature>
<dbReference type="InterPro" id="IPR036426">
    <property type="entry name" value="Bulb-type_lectin_dom_sf"/>
</dbReference>
<comment type="catalytic activity">
    <reaction evidence="11 13">
        <text>L-threonyl-[protein] + ATP = O-phospho-L-threonyl-[protein] + ADP + H(+)</text>
        <dbReference type="Rhea" id="RHEA:46608"/>
        <dbReference type="Rhea" id="RHEA-COMP:11060"/>
        <dbReference type="Rhea" id="RHEA-COMP:11605"/>
        <dbReference type="ChEBI" id="CHEBI:15378"/>
        <dbReference type="ChEBI" id="CHEBI:30013"/>
        <dbReference type="ChEBI" id="CHEBI:30616"/>
        <dbReference type="ChEBI" id="CHEBI:61977"/>
        <dbReference type="ChEBI" id="CHEBI:456216"/>
        <dbReference type="EC" id="2.7.11.1"/>
    </reaction>
</comment>
<dbReference type="AlphaFoldDB" id="A0AAD4IRF8"/>
<proteinExistence type="inferred from homology"/>
<keyword evidence="6 13" id="KW-0547">Nucleotide-binding</keyword>
<sequence length="834" mass="93868">MVQLSLQQLIFLFICLCFQYCLCLETDTISSSLVLKDPDTIVSQNKAFKLGFFSPGNTTNRYLGVFYAFSEETVVWVANRDTPLKDHYSSVAISKDGNLVLLNGRNQTVWSTNAHTSNISPKNTTLQILDTGNLVLRDNATGTTIWQSFSHPTNVYLPTMNSSYNIHTGKMVFLSSWKNETDPQVGNFISTTEVFNNIPIGLIRKNGRPYVRNGPWNGQIFLGVRPMFFYFVAGFAQVKNDSDGTFYYTQPLRKNFFQTALNSSGSLVETAWDDHKKSWFTVWEGPANECDIYGTCGPFGSCNIRNSPICSCLRGFEPTNKDEWERGNWTGGCRRKNPLQCVRDGVAGGNGDGFLRLSFMKIPDFVEPFSSSQIDECRHRCLGNCSCLAYAHDNNIGCMFWSNTLIDVVEFGDAGLDLYIRLSSSELIDKHQHKRLYIIIPVVAVMFTISTFVFIAWCWITKLKGVNAKMKNTLEEAEVVPSDSTEIVFNDESKVVNIGELPQFTFKMLANATDQFHENNLLGRGGFGPVYKGILANGKEIAVKRLAVDSGQGIQEFMNEVSVICKLQHRNLVRLLGGCVEKEEKILVYEYMPNKSLDVCLFDPTHPAKKILDCTKRINIIDGIGRGLLYLHRDSRLRIIHRDLKPSNVLLDDDWNPKISDFGMARIFRGNQDHCDTARVVGTYGYMAPEYAIHGRFSEKSDVFSFGVLLLEIIKGEKSTHYCNHERSQSLLATAWKLWSEDNSVAFVDESIGNNTETFKEEMGRCIQIGLLCVQEFPNDRPSVQTLMSMLTGEIVDLPTPERPVLSDNWNGLSSGTQIGISINHLTLTELHGR</sequence>
<feature type="domain" description="Bulb-type lectin" evidence="17">
    <location>
        <begin position="26"/>
        <end position="149"/>
    </location>
</feature>
<gene>
    <name evidence="19" type="ORF">C2S53_019221</name>
</gene>
<dbReference type="Pfam" id="PF01453">
    <property type="entry name" value="B_lectin"/>
    <property type="match status" value="1"/>
</dbReference>
<evidence type="ECO:0000256" key="13">
    <source>
        <dbReference type="PIRNR" id="PIRNR000641"/>
    </source>
</evidence>
<dbReference type="FunFam" id="3.30.200.20:FF:000195">
    <property type="entry name" value="G-type lectin S-receptor-like serine/threonine-protein kinase"/>
    <property type="match status" value="1"/>
</dbReference>
<keyword evidence="5 15" id="KW-0732">Signal</keyword>
<evidence type="ECO:0000256" key="2">
    <source>
        <dbReference type="ARBA" id="ARBA00022475"/>
    </source>
</evidence>
<evidence type="ECO:0000256" key="7">
    <source>
        <dbReference type="ARBA" id="ARBA00022777"/>
    </source>
</evidence>
<dbReference type="PROSITE" id="PS50948">
    <property type="entry name" value="PAN"/>
    <property type="match status" value="1"/>
</dbReference>
<organism evidence="19 20">
    <name type="scientific">Perilla frutescens var. hirtella</name>
    <name type="common">Perilla citriodora</name>
    <name type="synonym">Perilla setoyensis</name>
    <dbReference type="NCBI Taxonomy" id="608512"/>
    <lineage>
        <taxon>Eukaryota</taxon>
        <taxon>Viridiplantae</taxon>
        <taxon>Streptophyta</taxon>
        <taxon>Embryophyta</taxon>
        <taxon>Tracheophyta</taxon>
        <taxon>Spermatophyta</taxon>
        <taxon>Magnoliopsida</taxon>
        <taxon>eudicotyledons</taxon>
        <taxon>Gunneridae</taxon>
        <taxon>Pentapetalae</taxon>
        <taxon>asterids</taxon>
        <taxon>lamiids</taxon>
        <taxon>Lamiales</taxon>
        <taxon>Lamiaceae</taxon>
        <taxon>Nepetoideae</taxon>
        <taxon>Elsholtzieae</taxon>
        <taxon>Perilla</taxon>
    </lineage>
</organism>
<evidence type="ECO:0000256" key="15">
    <source>
        <dbReference type="SAM" id="SignalP"/>
    </source>
</evidence>
<keyword evidence="14" id="KW-1133">Transmembrane helix</keyword>
<keyword evidence="2" id="KW-1003">Cell membrane</keyword>
<dbReference type="InterPro" id="IPR000858">
    <property type="entry name" value="S_locus_glycoprot_dom"/>
</dbReference>
<evidence type="ECO:0000256" key="4">
    <source>
        <dbReference type="ARBA" id="ARBA00022679"/>
    </source>
</evidence>
<keyword evidence="10" id="KW-0325">Glycoprotein</keyword>
<keyword evidence="8 13" id="KW-0067">ATP-binding</keyword>
<keyword evidence="3 13" id="KW-0723">Serine/threonine-protein kinase</keyword>
<dbReference type="SUPFAM" id="SSF56112">
    <property type="entry name" value="Protein kinase-like (PK-like)"/>
    <property type="match status" value="1"/>
</dbReference>
<dbReference type="GO" id="GO:0005886">
    <property type="term" value="C:plasma membrane"/>
    <property type="evidence" value="ECO:0007669"/>
    <property type="project" value="UniProtKB-SubCell"/>
</dbReference>
<dbReference type="InterPro" id="IPR001480">
    <property type="entry name" value="Bulb-type_lectin_dom"/>
</dbReference>
<evidence type="ECO:0000256" key="6">
    <source>
        <dbReference type="ARBA" id="ARBA00022741"/>
    </source>
</evidence>
<dbReference type="FunFam" id="1.10.510.10:FF:000467">
    <property type="entry name" value="Liguleless narrow1"/>
    <property type="match status" value="1"/>
</dbReference>
<comment type="subcellular location">
    <subcellularLocation>
        <location evidence="1">Cell membrane</location>
        <topology evidence="1">Single-pass type I membrane protein</topology>
    </subcellularLocation>
</comment>
<evidence type="ECO:0000256" key="14">
    <source>
        <dbReference type="SAM" id="Phobius"/>
    </source>
</evidence>
<keyword evidence="14" id="KW-0812">Transmembrane</keyword>
<evidence type="ECO:0000256" key="5">
    <source>
        <dbReference type="ARBA" id="ARBA00022729"/>
    </source>
</evidence>
<accession>A0AAD4IRF8</accession>
<evidence type="ECO:0000259" key="17">
    <source>
        <dbReference type="PROSITE" id="PS50927"/>
    </source>
</evidence>
<dbReference type="Gene3D" id="3.30.200.20">
    <property type="entry name" value="Phosphorylase Kinase, domain 1"/>
    <property type="match status" value="1"/>
</dbReference>
<name>A0AAD4IRF8_PERFH</name>
<dbReference type="SMART" id="SM00220">
    <property type="entry name" value="S_TKc"/>
    <property type="match status" value="1"/>
</dbReference>
<dbReference type="PROSITE" id="PS50927">
    <property type="entry name" value="BULB_LECTIN"/>
    <property type="match status" value="1"/>
</dbReference>
<dbReference type="FunFam" id="2.90.10.10:FF:000001">
    <property type="entry name" value="G-type lectin S-receptor-like serine/threonine-protein kinase"/>
    <property type="match status" value="1"/>
</dbReference>
<dbReference type="Pfam" id="PF00069">
    <property type="entry name" value="Pkinase"/>
    <property type="match status" value="1"/>
</dbReference>
<evidence type="ECO:0000256" key="10">
    <source>
        <dbReference type="ARBA" id="ARBA00023180"/>
    </source>
</evidence>
<dbReference type="Pfam" id="PF08276">
    <property type="entry name" value="PAN_2"/>
    <property type="match status" value="1"/>
</dbReference>
<dbReference type="Proteomes" id="UP001190926">
    <property type="component" value="Unassembled WGS sequence"/>
</dbReference>
<dbReference type="PIRSF" id="PIRSF000641">
    <property type="entry name" value="SRK"/>
    <property type="match status" value="1"/>
</dbReference>
<dbReference type="GO" id="GO:0004674">
    <property type="term" value="F:protein serine/threonine kinase activity"/>
    <property type="evidence" value="ECO:0007669"/>
    <property type="project" value="UniProtKB-KW"/>
</dbReference>
<dbReference type="CDD" id="cd00054">
    <property type="entry name" value="EGF_CA"/>
    <property type="match status" value="1"/>
</dbReference>
<feature type="domain" description="Protein kinase" evidence="16">
    <location>
        <begin position="516"/>
        <end position="806"/>
    </location>
</feature>
<evidence type="ECO:0000259" key="18">
    <source>
        <dbReference type="PROSITE" id="PS50948"/>
    </source>
</evidence>
<keyword evidence="14" id="KW-0472">Membrane</keyword>
<evidence type="ECO:0000259" key="16">
    <source>
        <dbReference type="PROSITE" id="PS50011"/>
    </source>
</evidence>
<dbReference type="InterPro" id="IPR011009">
    <property type="entry name" value="Kinase-like_dom_sf"/>
</dbReference>
<dbReference type="CDD" id="cd00028">
    <property type="entry name" value="B_lectin"/>
    <property type="match status" value="1"/>
</dbReference>
<dbReference type="Pfam" id="PF00954">
    <property type="entry name" value="S_locus_glycop"/>
    <property type="match status" value="1"/>
</dbReference>
<evidence type="ECO:0000313" key="19">
    <source>
        <dbReference type="EMBL" id="KAH6819843.1"/>
    </source>
</evidence>
<evidence type="ECO:0000256" key="12">
    <source>
        <dbReference type="ARBA" id="ARBA00048679"/>
    </source>
</evidence>
<evidence type="ECO:0000313" key="20">
    <source>
        <dbReference type="Proteomes" id="UP001190926"/>
    </source>
</evidence>
<dbReference type="InterPro" id="IPR003609">
    <property type="entry name" value="Pan_app"/>
</dbReference>
<keyword evidence="7 13" id="KW-0418">Kinase</keyword>
<evidence type="ECO:0000256" key="11">
    <source>
        <dbReference type="ARBA" id="ARBA00047899"/>
    </source>
</evidence>
<keyword evidence="9" id="KW-1015">Disulfide bond</keyword>
<dbReference type="Gene3D" id="1.10.510.10">
    <property type="entry name" value="Transferase(Phosphotransferase) domain 1"/>
    <property type="match status" value="1"/>
</dbReference>
<evidence type="ECO:0000256" key="8">
    <source>
        <dbReference type="ARBA" id="ARBA00022840"/>
    </source>
</evidence>
<dbReference type="PROSITE" id="PS00108">
    <property type="entry name" value="PROTEIN_KINASE_ST"/>
    <property type="match status" value="1"/>
</dbReference>
<dbReference type="InterPro" id="IPR008271">
    <property type="entry name" value="Ser/Thr_kinase_AS"/>
</dbReference>
<dbReference type="GO" id="GO:0048544">
    <property type="term" value="P:recognition of pollen"/>
    <property type="evidence" value="ECO:0007669"/>
    <property type="project" value="InterPro"/>
</dbReference>
<dbReference type="PANTHER" id="PTHR27002">
    <property type="entry name" value="RECEPTOR-LIKE SERINE/THREONINE-PROTEIN KINASE SD1-8"/>
    <property type="match status" value="1"/>
</dbReference>
<evidence type="ECO:0000256" key="1">
    <source>
        <dbReference type="ARBA" id="ARBA00004251"/>
    </source>
</evidence>
<dbReference type="CDD" id="cd01098">
    <property type="entry name" value="PAN_AP_plant"/>
    <property type="match status" value="1"/>
</dbReference>
<feature type="domain" description="Apple" evidence="18">
    <location>
        <begin position="341"/>
        <end position="423"/>
    </location>
</feature>
<dbReference type="EC" id="2.7.11.1" evidence="13"/>
<comment type="similarity">
    <text evidence="13">Belongs to the protein kinase superfamily. Ser/Thr protein kinase family.</text>
</comment>
<dbReference type="SMART" id="SM00473">
    <property type="entry name" value="PAN_AP"/>
    <property type="match status" value="1"/>
</dbReference>
<dbReference type="PROSITE" id="PS50011">
    <property type="entry name" value="PROTEIN_KINASE_DOM"/>
    <property type="match status" value="1"/>
</dbReference>
<reference evidence="19 20" key="1">
    <citation type="journal article" date="2021" name="Nat. Commun.">
        <title>Incipient diploidization of the medicinal plant Perilla within 10,000 years.</title>
        <authorList>
            <person name="Zhang Y."/>
            <person name="Shen Q."/>
            <person name="Leng L."/>
            <person name="Zhang D."/>
            <person name="Chen S."/>
            <person name="Shi Y."/>
            <person name="Ning Z."/>
            <person name="Chen S."/>
        </authorList>
    </citation>
    <scope>NUCLEOTIDE SEQUENCE [LARGE SCALE GENOMIC DNA]</scope>
    <source>
        <strain evidence="20">cv. PC099</strain>
    </source>
</reference>
<evidence type="ECO:0000256" key="9">
    <source>
        <dbReference type="ARBA" id="ARBA00023157"/>
    </source>
</evidence>
<feature type="signal peptide" evidence="15">
    <location>
        <begin position="1"/>
        <end position="23"/>
    </location>
</feature>
<dbReference type="SMART" id="SM00108">
    <property type="entry name" value="B_lectin"/>
    <property type="match status" value="1"/>
</dbReference>
<comment type="catalytic activity">
    <reaction evidence="12 13">
        <text>L-seryl-[protein] + ATP = O-phospho-L-seryl-[protein] + ADP + H(+)</text>
        <dbReference type="Rhea" id="RHEA:17989"/>
        <dbReference type="Rhea" id="RHEA-COMP:9863"/>
        <dbReference type="Rhea" id="RHEA-COMP:11604"/>
        <dbReference type="ChEBI" id="CHEBI:15378"/>
        <dbReference type="ChEBI" id="CHEBI:29999"/>
        <dbReference type="ChEBI" id="CHEBI:30616"/>
        <dbReference type="ChEBI" id="CHEBI:83421"/>
        <dbReference type="ChEBI" id="CHEBI:456216"/>
        <dbReference type="EC" id="2.7.11.1"/>
    </reaction>
</comment>
<protein>
    <recommendedName>
        <fullName evidence="13">Receptor-like serine/threonine-protein kinase</fullName>
        <ecNumber evidence="13">2.7.11.1</ecNumber>
    </recommendedName>
</protein>
<evidence type="ECO:0000256" key="3">
    <source>
        <dbReference type="ARBA" id="ARBA00022527"/>
    </source>
</evidence>
<dbReference type="GO" id="GO:0005524">
    <property type="term" value="F:ATP binding"/>
    <property type="evidence" value="ECO:0007669"/>
    <property type="project" value="UniProtKB-KW"/>
</dbReference>
<comment type="caution">
    <text evidence="19">The sequence shown here is derived from an EMBL/GenBank/DDBJ whole genome shotgun (WGS) entry which is preliminary data.</text>
</comment>
<dbReference type="CDD" id="cd14066">
    <property type="entry name" value="STKc_IRAK"/>
    <property type="match status" value="1"/>
</dbReference>
<keyword evidence="20" id="KW-1185">Reference proteome</keyword>
<feature type="transmembrane region" description="Helical" evidence="14">
    <location>
        <begin position="436"/>
        <end position="460"/>
    </location>
</feature>
<dbReference type="PANTHER" id="PTHR27002:SF1082">
    <property type="entry name" value="OS06G0693000 PROTEIN"/>
    <property type="match status" value="1"/>
</dbReference>
<dbReference type="EMBL" id="SDAM02006469">
    <property type="protein sequence ID" value="KAH6819843.1"/>
    <property type="molecule type" value="Genomic_DNA"/>
</dbReference>
<dbReference type="InterPro" id="IPR024171">
    <property type="entry name" value="SRK-like_kinase"/>
</dbReference>
<dbReference type="Gene3D" id="2.90.10.10">
    <property type="entry name" value="Bulb-type lectin domain"/>
    <property type="match status" value="1"/>
</dbReference>